<dbReference type="Proteomes" id="UP001597362">
    <property type="component" value="Unassembled WGS sequence"/>
</dbReference>
<accession>A0ABW4YH01</accession>
<dbReference type="PRINTS" id="PR00032">
    <property type="entry name" value="HTHARAC"/>
</dbReference>
<keyword evidence="1" id="KW-0805">Transcription regulation</keyword>
<dbReference type="InterPro" id="IPR018060">
    <property type="entry name" value="HTH_AraC"/>
</dbReference>
<dbReference type="SUPFAM" id="SSF46689">
    <property type="entry name" value="Homeodomain-like"/>
    <property type="match status" value="2"/>
</dbReference>
<name>A0ABW4YH01_9BACL</name>
<dbReference type="InterPro" id="IPR003313">
    <property type="entry name" value="AraC-bd"/>
</dbReference>
<evidence type="ECO:0000256" key="1">
    <source>
        <dbReference type="ARBA" id="ARBA00023015"/>
    </source>
</evidence>
<dbReference type="Pfam" id="PF02311">
    <property type="entry name" value="AraC_binding"/>
    <property type="match status" value="1"/>
</dbReference>
<keyword evidence="2" id="KW-0238">DNA-binding</keyword>
<keyword evidence="3" id="KW-0804">Transcription</keyword>
<organism evidence="5 6">
    <name type="scientific">Paenibacillus yanchengensis</name>
    <dbReference type="NCBI Taxonomy" id="2035833"/>
    <lineage>
        <taxon>Bacteria</taxon>
        <taxon>Bacillati</taxon>
        <taxon>Bacillota</taxon>
        <taxon>Bacilli</taxon>
        <taxon>Bacillales</taxon>
        <taxon>Paenibacillaceae</taxon>
        <taxon>Paenibacillus</taxon>
    </lineage>
</organism>
<evidence type="ECO:0000313" key="6">
    <source>
        <dbReference type="Proteomes" id="UP001597362"/>
    </source>
</evidence>
<evidence type="ECO:0000256" key="2">
    <source>
        <dbReference type="ARBA" id="ARBA00023125"/>
    </source>
</evidence>
<feature type="domain" description="HTH araC/xylS-type" evidence="4">
    <location>
        <begin position="185"/>
        <end position="283"/>
    </location>
</feature>
<dbReference type="InterPro" id="IPR009057">
    <property type="entry name" value="Homeodomain-like_sf"/>
</dbReference>
<dbReference type="Gene3D" id="1.10.10.60">
    <property type="entry name" value="Homeodomain-like"/>
    <property type="match status" value="2"/>
</dbReference>
<evidence type="ECO:0000256" key="3">
    <source>
        <dbReference type="ARBA" id="ARBA00023163"/>
    </source>
</evidence>
<keyword evidence="6" id="KW-1185">Reference proteome</keyword>
<dbReference type="InterPro" id="IPR037923">
    <property type="entry name" value="HTH-like"/>
</dbReference>
<dbReference type="SUPFAM" id="SSF51215">
    <property type="entry name" value="Regulatory protein AraC"/>
    <property type="match status" value="1"/>
</dbReference>
<dbReference type="RefSeq" id="WP_377769997.1">
    <property type="nucleotide sequence ID" value="NZ_JBHUHO010000011.1"/>
</dbReference>
<comment type="caution">
    <text evidence="5">The sequence shown here is derived from an EMBL/GenBank/DDBJ whole genome shotgun (WGS) entry which is preliminary data.</text>
</comment>
<evidence type="ECO:0000259" key="4">
    <source>
        <dbReference type="PROSITE" id="PS01124"/>
    </source>
</evidence>
<dbReference type="InterPro" id="IPR020449">
    <property type="entry name" value="Tscrpt_reg_AraC-type_HTH"/>
</dbReference>
<protein>
    <submittedName>
        <fullName evidence="5">Helix-turn-helix domain-containing protein</fullName>
    </submittedName>
</protein>
<dbReference type="Pfam" id="PF12833">
    <property type="entry name" value="HTH_18"/>
    <property type="match status" value="1"/>
</dbReference>
<dbReference type="InterPro" id="IPR014710">
    <property type="entry name" value="RmlC-like_jellyroll"/>
</dbReference>
<gene>
    <name evidence="5" type="ORF">ACFSJH_04360</name>
</gene>
<dbReference type="SMART" id="SM00342">
    <property type="entry name" value="HTH_ARAC"/>
    <property type="match status" value="1"/>
</dbReference>
<dbReference type="PANTHER" id="PTHR43280">
    <property type="entry name" value="ARAC-FAMILY TRANSCRIPTIONAL REGULATOR"/>
    <property type="match status" value="1"/>
</dbReference>
<dbReference type="Gene3D" id="2.60.120.10">
    <property type="entry name" value="Jelly Rolls"/>
    <property type="match status" value="1"/>
</dbReference>
<dbReference type="PANTHER" id="PTHR43280:SF28">
    <property type="entry name" value="HTH-TYPE TRANSCRIPTIONAL ACTIVATOR RHAS"/>
    <property type="match status" value="1"/>
</dbReference>
<reference evidence="6" key="1">
    <citation type="journal article" date="2019" name="Int. J. Syst. Evol. Microbiol.">
        <title>The Global Catalogue of Microorganisms (GCM) 10K type strain sequencing project: providing services to taxonomists for standard genome sequencing and annotation.</title>
        <authorList>
            <consortium name="The Broad Institute Genomics Platform"/>
            <consortium name="The Broad Institute Genome Sequencing Center for Infectious Disease"/>
            <person name="Wu L."/>
            <person name="Ma J."/>
        </authorList>
    </citation>
    <scope>NUCLEOTIDE SEQUENCE [LARGE SCALE GENOMIC DNA]</scope>
    <source>
        <strain evidence="6">GH52</strain>
    </source>
</reference>
<evidence type="ECO:0000313" key="5">
    <source>
        <dbReference type="EMBL" id="MFD2114968.1"/>
    </source>
</evidence>
<dbReference type="PROSITE" id="PS01124">
    <property type="entry name" value="HTH_ARAC_FAMILY_2"/>
    <property type="match status" value="1"/>
</dbReference>
<proteinExistence type="predicted"/>
<sequence>MSWRIIELDANRFFDPHFDIFINREVESFALLQHTHNFIEISYVEEGRGYHYIEDQMIPVKRGDIFIIPLGTSHVFRPTSTDKPLVIYNCIFRTSLLDKLKDVINSKTHLYRMLYKPSSTTPKWLHLTDEYDKALTIVYNMYWEFLKREPGYEYMITGQLIQLVALMQRYETHRKQEEIPNDRLDEAIQYINEHFSQNIKVQAVAERTFMSPSHFQRRFKKITGVTFVNYLQNIRIQRCCELLKTTQISIQQVANQVGYQDMKFFHALFRKKIGVTPRQYRLHAQQEVAEEVQ</sequence>
<dbReference type="EMBL" id="JBHUHO010000011">
    <property type="protein sequence ID" value="MFD2114968.1"/>
    <property type="molecule type" value="Genomic_DNA"/>
</dbReference>